<keyword evidence="8" id="KW-1185">Reference proteome</keyword>
<dbReference type="InterPro" id="IPR014001">
    <property type="entry name" value="Helicase_ATP-bd"/>
</dbReference>
<evidence type="ECO:0000256" key="3">
    <source>
        <dbReference type="ARBA" id="ARBA00022840"/>
    </source>
</evidence>
<dbReference type="Gene3D" id="3.40.50.300">
    <property type="entry name" value="P-loop containing nucleotide triphosphate hydrolases"/>
    <property type="match status" value="2"/>
</dbReference>
<dbReference type="EMBL" id="CP025198">
    <property type="protein sequence ID" value="AXE38959.1"/>
    <property type="molecule type" value="Genomic_DNA"/>
</dbReference>
<dbReference type="KEGG" id="acij:JS278_01800"/>
<name>A0A344UUL1_9ACTN</name>
<dbReference type="InterPro" id="IPR006555">
    <property type="entry name" value="ATP-dep_Helicase_C"/>
</dbReference>
<dbReference type="PROSITE" id="PS51193">
    <property type="entry name" value="HELICASE_ATP_BIND_2"/>
    <property type="match status" value="1"/>
</dbReference>
<dbReference type="GO" id="GO:0003678">
    <property type="term" value="F:DNA helicase activity"/>
    <property type="evidence" value="ECO:0007669"/>
    <property type="project" value="UniProtKB-EC"/>
</dbReference>
<dbReference type="GO" id="GO:0005524">
    <property type="term" value="F:ATP binding"/>
    <property type="evidence" value="ECO:0007669"/>
    <property type="project" value="UniProtKB-KW"/>
</dbReference>
<accession>A0A344UUL1</accession>
<organism evidence="7 8">
    <name type="scientific">Acidipropionibacterium virtanenii</name>
    <dbReference type="NCBI Taxonomy" id="2057246"/>
    <lineage>
        <taxon>Bacteria</taxon>
        <taxon>Bacillati</taxon>
        <taxon>Actinomycetota</taxon>
        <taxon>Actinomycetes</taxon>
        <taxon>Propionibacteriales</taxon>
        <taxon>Propionibacteriaceae</taxon>
        <taxon>Acidipropionibacterium</taxon>
    </lineage>
</organism>
<evidence type="ECO:0000256" key="1">
    <source>
        <dbReference type="ARBA" id="ARBA00022741"/>
    </source>
</evidence>
<evidence type="ECO:0000259" key="6">
    <source>
        <dbReference type="PROSITE" id="PS51193"/>
    </source>
</evidence>
<keyword evidence="3" id="KW-0067">ATP-binding</keyword>
<reference evidence="7 8" key="1">
    <citation type="submission" date="2017-12" db="EMBL/GenBank/DDBJ databases">
        <title>The whole genome sequence of the Acidipropionibacterium virtanenii sp. nov. type strain JS278.</title>
        <authorList>
            <person name="Laine P."/>
            <person name="Deptula P."/>
            <person name="Varmanen P."/>
            <person name="Auvinen P."/>
        </authorList>
    </citation>
    <scope>NUCLEOTIDE SEQUENCE [LARGE SCALE GENOMIC DNA]</scope>
    <source>
        <strain evidence="7 8">JS278</strain>
    </source>
</reference>
<feature type="region of interest" description="Disordered" evidence="5">
    <location>
        <begin position="1"/>
        <end position="23"/>
    </location>
</feature>
<protein>
    <submittedName>
        <fullName evidence="7">Putative ATP-dependent helicase DinG</fullName>
        <ecNumber evidence="7">3.6.4.12</ecNumber>
    </submittedName>
</protein>
<dbReference type="Pfam" id="PF13307">
    <property type="entry name" value="Helicase_C_2"/>
    <property type="match status" value="1"/>
</dbReference>
<feature type="domain" description="Helicase ATP-binding" evidence="6">
    <location>
        <begin position="28"/>
        <end position="317"/>
    </location>
</feature>
<dbReference type="GO" id="GO:0006139">
    <property type="term" value="P:nucleobase-containing compound metabolic process"/>
    <property type="evidence" value="ECO:0007669"/>
    <property type="project" value="InterPro"/>
</dbReference>
<evidence type="ECO:0000313" key="8">
    <source>
        <dbReference type="Proteomes" id="UP000251995"/>
    </source>
</evidence>
<dbReference type="PANTHER" id="PTHR11472:SF34">
    <property type="entry name" value="REGULATOR OF TELOMERE ELONGATION HELICASE 1"/>
    <property type="match status" value="1"/>
</dbReference>
<keyword evidence="2 7" id="KW-0378">Hydrolase</keyword>
<keyword evidence="7" id="KW-0347">Helicase</keyword>
<dbReference type="PANTHER" id="PTHR11472">
    <property type="entry name" value="DNA REPAIR DEAD HELICASE RAD3/XP-D SUBFAMILY MEMBER"/>
    <property type="match status" value="1"/>
</dbReference>
<dbReference type="Proteomes" id="UP000251995">
    <property type="component" value="Chromosome"/>
</dbReference>
<feature type="compositionally biased region" description="Basic and acidic residues" evidence="5">
    <location>
        <begin position="14"/>
        <end position="23"/>
    </location>
</feature>
<dbReference type="GO" id="GO:0003676">
    <property type="term" value="F:nucleic acid binding"/>
    <property type="evidence" value="ECO:0007669"/>
    <property type="project" value="InterPro"/>
</dbReference>
<dbReference type="SMART" id="SM00487">
    <property type="entry name" value="DEXDc"/>
    <property type="match status" value="1"/>
</dbReference>
<dbReference type="EC" id="3.6.4.12" evidence="7"/>
<evidence type="ECO:0000256" key="2">
    <source>
        <dbReference type="ARBA" id="ARBA00022801"/>
    </source>
</evidence>
<dbReference type="AlphaFoldDB" id="A0A344UUL1"/>
<dbReference type="InterPro" id="IPR027417">
    <property type="entry name" value="P-loop_NTPase"/>
</dbReference>
<dbReference type="GO" id="GO:0016818">
    <property type="term" value="F:hydrolase activity, acting on acid anhydrides, in phosphorus-containing anhydrides"/>
    <property type="evidence" value="ECO:0007669"/>
    <property type="project" value="InterPro"/>
</dbReference>
<proteinExistence type="inferred from homology"/>
<dbReference type="SMART" id="SM00491">
    <property type="entry name" value="HELICc2"/>
    <property type="match status" value="1"/>
</dbReference>
<keyword evidence="1" id="KW-0547">Nucleotide-binding</keyword>
<evidence type="ECO:0000313" key="7">
    <source>
        <dbReference type="EMBL" id="AXE38959.1"/>
    </source>
</evidence>
<dbReference type="RefSeq" id="WP_425451430.1">
    <property type="nucleotide sequence ID" value="NZ_CP025198.1"/>
</dbReference>
<comment type="similarity">
    <text evidence="4">Belongs to the helicase family. DinG subfamily.</text>
</comment>
<dbReference type="InterPro" id="IPR045028">
    <property type="entry name" value="DinG/Rad3-like"/>
</dbReference>
<evidence type="ECO:0000256" key="5">
    <source>
        <dbReference type="SAM" id="MobiDB-lite"/>
    </source>
</evidence>
<dbReference type="InterPro" id="IPR014013">
    <property type="entry name" value="Helic_SF1/SF2_ATP-bd_DinG/Rad3"/>
</dbReference>
<evidence type="ECO:0000256" key="4">
    <source>
        <dbReference type="ARBA" id="ARBA00038058"/>
    </source>
</evidence>
<sequence length="685" mass="72829">MSEESEDTATRTGSADHRRPEDHLEVLRRAVEGIGGSPRPGQIEMADAVAGALADGVHLLVQAGTGTGKSLGYLAPALAHAVAQENRVVVATATLALQAQLAHKDIPAVLSAAEKVLPRRPRTAVLKGRSNHACLYRVRDGARPDQDALLTGEQLTEQSRSGTDSELGAEVVMLREWAEDQAAHHELGDRDDAPDHSPRAWAQVSVPMRECLGARCVFHDECLFEAARERARQADLVVTNHALLAIDALNGGTVLPEHDVVIVDEAHEVVDRFTGAASATLAPSLVNTVARRAASWLDDNLAADLLDQSDVLGEALEATEPGRVTDPECSLIHAAQTLRDLSRQALSVLGRGDDGESETAGAERVQAQGAVREIFETAERIANLAAADVVWISESEYAGRAAQVAPLKVAGLMRASVLTETTTVFTSATLRIGGDFTAVARDVGLQPAERVQGTPEVLETEMAWRGVDVGSPFDYRSQGILYVGRELPRPGRDGISRPALDDLAELIWAAGGRTLGLFASQRSAVAAAGHVRKALPSLPVLCQGEGHLAGLTRQFIADPKACLFGTLSLWQGVDVPGDTCRLVVIDKIPFPRPDDPLMQARSQAVTSAGGNGFMTVSAGHAALLLAQGSGRLIRRGDDRGVVAVLDPRLFTARYGSFLLASMPGFWTTTDRETAIGALRRLNEAT</sequence>
<gene>
    <name evidence="7" type="primary">dinG</name>
    <name evidence="7" type="ORF">JS278_01800</name>
</gene>
<dbReference type="SUPFAM" id="SSF52540">
    <property type="entry name" value="P-loop containing nucleoside triphosphate hydrolases"/>
    <property type="match status" value="1"/>
</dbReference>